<gene>
    <name evidence="1" type="ORF">ASPSYDRAFT_51471</name>
</gene>
<dbReference type="EMBL" id="KV878599">
    <property type="protein sequence ID" value="OJJ52789.1"/>
    <property type="molecule type" value="Genomic_DNA"/>
</dbReference>
<name>A0A1L9T046_9EURO</name>
<proteinExistence type="predicted"/>
<keyword evidence="2" id="KW-1185">Reference proteome</keyword>
<dbReference type="AlphaFoldDB" id="A0A1L9T046"/>
<dbReference type="Proteomes" id="UP000184356">
    <property type="component" value="Unassembled WGS sequence"/>
</dbReference>
<accession>A0A1L9T046</accession>
<reference evidence="2" key="1">
    <citation type="journal article" date="2017" name="Genome Biol.">
        <title>Comparative genomics reveals high biological diversity and specific adaptations in the industrially and medically important fungal genus Aspergillus.</title>
        <authorList>
            <person name="de Vries R.P."/>
            <person name="Riley R."/>
            <person name="Wiebenga A."/>
            <person name="Aguilar-Osorio G."/>
            <person name="Amillis S."/>
            <person name="Uchima C.A."/>
            <person name="Anderluh G."/>
            <person name="Asadollahi M."/>
            <person name="Askin M."/>
            <person name="Barry K."/>
            <person name="Battaglia E."/>
            <person name="Bayram O."/>
            <person name="Benocci T."/>
            <person name="Braus-Stromeyer S.A."/>
            <person name="Caldana C."/>
            <person name="Canovas D."/>
            <person name="Cerqueira G.C."/>
            <person name="Chen F."/>
            <person name="Chen W."/>
            <person name="Choi C."/>
            <person name="Clum A."/>
            <person name="Dos Santos R.A."/>
            <person name="Damasio A.R."/>
            <person name="Diallinas G."/>
            <person name="Emri T."/>
            <person name="Fekete E."/>
            <person name="Flipphi M."/>
            <person name="Freyberg S."/>
            <person name="Gallo A."/>
            <person name="Gournas C."/>
            <person name="Habgood R."/>
            <person name="Hainaut M."/>
            <person name="Harispe M.L."/>
            <person name="Henrissat B."/>
            <person name="Hilden K.S."/>
            <person name="Hope R."/>
            <person name="Hossain A."/>
            <person name="Karabika E."/>
            <person name="Karaffa L."/>
            <person name="Karanyi Z."/>
            <person name="Krasevec N."/>
            <person name="Kuo A."/>
            <person name="Kusch H."/>
            <person name="LaButti K."/>
            <person name="Lagendijk E.L."/>
            <person name="Lapidus A."/>
            <person name="Levasseur A."/>
            <person name="Lindquist E."/>
            <person name="Lipzen A."/>
            <person name="Logrieco A.F."/>
            <person name="MacCabe A."/>
            <person name="Maekelae M.R."/>
            <person name="Malavazi I."/>
            <person name="Melin P."/>
            <person name="Meyer V."/>
            <person name="Mielnichuk N."/>
            <person name="Miskei M."/>
            <person name="Molnar A.P."/>
            <person name="Mule G."/>
            <person name="Ngan C.Y."/>
            <person name="Orejas M."/>
            <person name="Orosz E."/>
            <person name="Ouedraogo J.P."/>
            <person name="Overkamp K.M."/>
            <person name="Park H.-S."/>
            <person name="Perrone G."/>
            <person name="Piumi F."/>
            <person name="Punt P.J."/>
            <person name="Ram A.F."/>
            <person name="Ramon A."/>
            <person name="Rauscher S."/>
            <person name="Record E."/>
            <person name="Riano-Pachon D.M."/>
            <person name="Robert V."/>
            <person name="Roehrig J."/>
            <person name="Ruller R."/>
            <person name="Salamov A."/>
            <person name="Salih N.S."/>
            <person name="Samson R.A."/>
            <person name="Sandor E."/>
            <person name="Sanguinetti M."/>
            <person name="Schuetze T."/>
            <person name="Sepcic K."/>
            <person name="Shelest E."/>
            <person name="Sherlock G."/>
            <person name="Sophianopoulou V."/>
            <person name="Squina F.M."/>
            <person name="Sun H."/>
            <person name="Susca A."/>
            <person name="Todd R.B."/>
            <person name="Tsang A."/>
            <person name="Unkles S.E."/>
            <person name="van de Wiele N."/>
            <person name="van Rossen-Uffink D."/>
            <person name="Oliveira J.V."/>
            <person name="Vesth T.C."/>
            <person name="Visser J."/>
            <person name="Yu J.-H."/>
            <person name="Zhou M."/>
            <person name="Andersen M.R."/>
            <person name="Archer D.B."/>
            <person name="Baker S.E."/>
            <person name="Benoit I."/>
            <person name="Brakhage A.A."/>
            <person name="Braus G.H."/>
            <person name="Fischer R."/>
            <person name="Frisvad J.C."/>
            <person name="Goldman G.H."/>
            <person name="Houbraken J."/>
            <person name="Oakley B."/>
            <person name="Pocsi I."/>
            <person name="Scazzocchio C."/>
            <person name="Seiboth B."/>
            <person name="vanKuyk P.A."/>
            <person name="Wortman J."/>
            <person name="Dyer P.S."/>
            <person name="Grigoriev I.V."/>
        </authorList>
    </citation>
    <scope>NUCLEOTIDE SEQUENCE [LARGE SCALE GENOMIC DNA]</scope>
    <source>
        <strain evidence="2">CBS 593.65</strain>
    </source>
</reference>
<dbReference type="GeneID" id="63764370"/>
<evidence type="ECO:0000313" key="1">
    <source>
        <dbReference type="EMBL" id="OJJ52789.1"/>
    </source>
</evidence>
<dbReference type="RefSeq" id="XP_040696595.1">
    <property type="nucleotide sequence ID" value="XM_040848297.1"/>
</dbReference>
<dbReference type="VEuPathDB" id="FungiDB:ASPSYDRAFT_51471"/>
<organism evidence="1 2">
    <name type="scientific">Aspergillus sydowii CBS 593.65</name>
    <dbReference type="NCBI Taxonomy" id="1036612"/>
    <lineage>
        <taxon>Eukaryota</taxon>
        <taxon>Fungi</taxon>
        <taxon>Dikarya</taxon>
        <taxon>Ascomycota</taxon>
        <taxon>Pezizomycotina</taxon>
        <taxon>Eurotiomycetes</taxon>
        <taxon>Eurotiomycetidae</taxon>
        <taxon>Eurotiales</taxon>
        <taxon>Aspergillaceae</taxon>
        <taxon>Aspergillus</taxon>
        <taxon>Aspergillus subgen. Nidulantes</taxon>
    </lineage>
</organism>
<evidence type="ECO:0000313" key="2">
    <source>
        <dbReference type="Proteomes" id="UP000184356"/>
    </source>
</evidence>
<protein>
    <submittedName>
        <fullName evidence="1">Uncharacterized protein</fullName>
    </submittedName>
</protein>
<sequence>MGVTRHSSLVSLVAVRPCSAAAHDHGCGIGILARLRAIRFPEAASLRSQLRPKEKELEKLRHETCRRRLGTPRDEQDMNHKNHVWVNWVRIKDYVRLMYSNRRRESTWETIEVAN</sequence>